<gene>
    <name evidence="1" type="ORF">HF292_011770</name>
</gene>
<name>A0ACD5IG17_9PROT</name>
<dbReference type="EMBL" id="CP130946">
    <property type="protein sequence ID" value="XRP72465.1"/>
    <property type="molecule type" value="Genomic_DNA"/>
</dbReference>
<proteinExistence type="predicted"/>
<accession>A0ACD5IG17</accession>
<evidence type="ECO:0000313" key="1">
    <source>
        <dbReference type="EMBL" id="XRP72465.1"/>
    </source>
</evidence>
<organism evidence="1 2">
    <name type="scientific">Acidithiobacillus ferruginosus</name>
    <dbReference type="NCBI Taxonomy" id="3063951"/>
    <lineage>
        <taxon>Bacteria</taxon>
        <taxon>Pseudomonadati</taxon>
        <taxon>Pseudomonadota</taxon>
        <taxon>Acidithiobacillia</taxon>
        <taxon>Acidithiobacillales</taxon>
        <taxon>Acidithiobacillaceae</taxon>
        <taxon>Acidithiobacillus</taxon>
    </lineage>
</organism>
<sequence length="171" mass="18837">MDKDKKHLIVGNDKRKLRTLLDHIIAGSGWPVAGIRSVPVSDVDHGPHTGYLLQDLSSGEEALVASMDFSGPPMMEKFGVDTAAIDYIVGVCRSQFLESRLVIIDEIGPIELSSDLFYTWVVEVLEGFGPVVAIVDRPYLSTYTRFGRVHEVRDDADLEAVQDVILVAVQP</sequence>
<evidence type="ECO:0000313" key="2">
    <source>
        <dbReference type="Proteomes" id="UP001196097"/>
    </source>
</evidence>
<reference evidence="1 2" key="1">
    <citation type="journal article" date="2021" name="ISME J.">
        <title>Genomic evolution of the class Acidithiobacillia: deep-branching Proteobacteria living in extreme acidic conditions.</title>
        <authorList>
            <person name="Moya-Beltran A."/>
            <person name="Beard S."/>
            <person name="Rojas-Villalobos C."/>
            <person name="Issotta F."/>
            <person name="Gallardo Y."/>
            <person name="Ulloa R."/>
            <person name="Giaveno A."/>
            <person name="Degli Esposti M."/>
            <person name="Johnson D.B."/>
            <person name="Quatrini R."/>
        </authorList>
    </citation>
    <scope>NUCLEOTIDE SEQUENCE [LARGE SCALE GENOMIC DNA]</scope>
    <source>
        <strain evidence="1 2">CF3</strain>
    </source>
</reference>
<keyword evidence="2" id="KW-1185">Reference proteome</keyword>
<protein>
    <submittedName>
        <fullName evidence="1">Nucleoside-triphosphatase</fullName>
    </submittedName>
</protein>
<dbReference type="Proteomes" id="UP001196097">
    <property type="component" value="Chromosome"/>
</dbReference>